<dbReference type="PANTHER" id="PTHR43037:SF1">
    <property type="entry name" value="BLL1128 PROTEIN"/>
    <property type="match status" value="1"/>
</dbReference>
<protein>
    <recommendedName>
        <fullName evidence="3">Phospholipase/carboxylesterase/thioesterase domain-containing protein</fullName>
    </recommendedName>
</protein>
<reference evidence="4" key="1">
    <citation type="submission" date="2022-04" db="EMBL/GenBank/DDBJ databases">
        <title>Corynebacterium kalidii LD5P10.</title>
        <authorList>
            <person name="Sun J.Q."/>
        </authorList>
    </citation>
    <scope>NUCLEOTIDE SEQUENCE</scope>
    <source>
        <strain evidence="4">LD5P10</strain>
    </source>
</reference>
<evidence type="ECO:0000313" key="4">
    <source>
        <dbReference type="EMBL" id="MCJ7859466.1"/>
    </source>
</evidence>
<dbReference type="SUPFAM" id="SSF53474">
    <property type="entry name" value="alpha/beta-Hydrolases"/>
    <property type="match status" value="1"/>
</dbReference>
<dbReference type="InterPro" id="IPR050955">
    <property type="entry name" value="Plant_Biomass_Hydrol_Est"/>
</dbReference>
<sequence>MGSTDPTRGCGRAAVAGALLTTALSVAACTSAPHPGRDGGVTSHSTTVDGIERTWTVYTPAREGAASRPMPVVLVIHGTGDTGDGIRSGIGPDLEETADRENVVVAYVDGHRNNWNECRTAGDWPAKASNLDDVGLMRTVVEDIHRDLGPDTVDVDRTFAIGFSSGGSMAQRLAFEAPDLVSGIASVNANIPVDDNLACTDSGEPVPVIFIQGREDPMNPFDGGEVVVGAGPSAESRGEVRSARDSAGWFASCNGWPVGRTPATVRDGDAEITTWDGDHPVRLIAVEHSGHSFPTATGRWGNDGGARFDGPGAIWEFFAGLDR</sequence>
<feature type="chain" id="PRO_5040804620" description="Phospholipase/carboxylesterase/thioesterase domain-containing protein" evidence="2">
    <location>
        <begin position="28"/>
        <end position="323"/>
    </location>
</feature>
<dbReference type="PANTHER" id="PTHR43037">
    <property type="entry name" value="UNNAMED PRODUCT-RELATED"/>
    <property type="match status" value="1"/>
</dbReference>
<gene>
    <name evidence="4" type="ORF">MUN33_12215</name>
</gene>
<dbReference type="AlphaFoldDB" id="A0A9X2AZU4"/>
<evidence type="ECO:0000256" key="1">
    <source>
        <dbReference type="ARBA" id="ARBA00022729"/>
    </source>
</evidence>
<dbReference type="Gene3D" id="3.40.50.1820">
    <property type="entry name" value="alpha/beta hydrolase"/>
    <property type="match status" value="1"/>
</dbReference>
<feature type="domain" description="Phospholipase/carboxylesterase/thioesterase" evidence="3">
    <location>
        <begin position="153"/>
        <end position="224"/>
    </location>
</feature>
<dbReference type="InterPro" id="IPR029058">
    <property type="entry name" value="AB_hydrolase_fold"/>
</dbReference>
<dbReference type="EMBL" id="JALIEA010000017">
    <property type="protein sequence ID" value="MCJ7859466.1"/>
    <property type="molecule type" value="Genomic_DNA"/>
</dbReference>
<evidence type="ECO:0000259" key="3">
    <source>
        <dbReference type="Pfam" id="PF02230"/>
    </source>
</evidence>
<accession>A0A9X2AZU4</accession>
<proteinExistence type="predicted"/>
<feature type="signal peptide" evidence="2">
    <location>
        <begin position="1"/>
        <end position="27"/>
    </location>
</feature>
<dbReference type="GO" id="GO:0016787">
    <property type="term" value="F:hydrolase activity"/>
    <property type="evidence" value="ECO:0007669"/>
    <property type="project" value="InterPro"/>
</dbReference>
<dbReference type="RefSeq" id="WP_244805193.1">
    <property type="nucleotide sequence ID" value="NZ_JALIEA010000017.1"/>
</dbReference>
<keyword evidence="1 2" id="KW-0732">Signal</keyword>
<evidence type="ECO:0000256" key="2">
    <source>
        <dbReference type="SAM" id="SignalP"/>
    </source>
</evidence>
<organism evidence="4 5">
    <name type="scientific">Corynebacterium kalidii</name>
    <dbReference type="NCBI Taxonomy" id="2931982"/>
    <lineage>
        <taxon>Bacteria</taxon>
        <taxon>Bacillati</taxon>
        <taxon>Actinomycetota</taxon>
        <taxon>Actinomycetes</taxon>
        <taxon>Mycobacteriales</taxon>
        <taxon>Corynebacteriaceae</taxon>
        <taxon>Corynebacterium</taxon>
    </lineage>
</organism>
<name>A0A9X2AZU4_9CORY</name>
<keyword evidence="5" id="KW-1185">Reference proteome</keyword>
<evidence type="ECO:0000313" key="5">
    <source>
        <dbReference type="Proteomes" id="UP001139207"/>
    </source>
</evidence>
<comment type="caution">
    <text evidence="4">The sequence shown here is derived from an EMBL/GenBank/DDBJ whole genome shotgun (WGS) entry which is preliminary data.</text>
</comment>
<dbReference type="Proteomes" id="UP001139207">
    <property type="component" value="Unassembled WGS sequence"/>
</dbReference>
<dbReference type="InterPro" id="IPR003140">
    <property type="entry name" value="PLipase/COase/thioEstase"/>
</dbReference>
<dbReference type="Pfam" id="PF02230">
    <property type="entry name" value="Abhydrolase_2"/>
    <property type="match status" value="1"/>
</dbReference>